<comment type="similarity">
    <text evidence="9">Belongs to the class-I aminoacyl-tRNA synthetase family.</text>
</comment>
<keyword evidence="3 9" id="KW-0547">Nucleotide-binding</keyword>
<reference evidence="10 11" key="1">
    <citation type="journal article" date="2016" name="Sci. Rep.">
        <title>Metabolic traits of an uncultured archaeal lineage -MSBL1- from brine pools of the Red Sea.</title>
        <authorList>
            <person name="Mwirichia R."/>
            <person name="Alam I."/>
            <person name="Rashid M."/>
            <person name="Vinu M."/>
            <person name="Ba-Alawi W."/>
            <person name="Anthony Kamau A."/>
            <person name="Kamanda Ngugi D."/>
            <person name="Goker M."/>
            <person name="Klenk H.P."/>
            <person name="Bajic V."/>
            <person name="Stingl U."/>
        </authorList>
    </citation>
    <scope>NUCLEOTIDE SEQUENCE [LARGE SCALE GENOMIC DNA]</scope>
    <source>
        <strain evidence="10">SCGC-AAA259A05</strain>
    </source>
</reference>
<evidence type="ECO:0000256" key="2">
    <source>
        <dbReference type="ARBA" id="ARBA00022598"/>
    </source>
</evidence>
<evidence type="ECO:0000256" key="1">
    <source>
        <dbReference type="ARBA" id="ARBA00013160"/>
    </source>
</evidence>
<dbReference type="PIRSF" id="PIRSF006588">
    <property type="entry name" value="TyrRS_arch_euk"/>
    <property type="match status" value="1"/>
</dbReference>
<evidence type="ECO:0000256" key="8">
    <source>
        <dbReference type="NCBIfam" id="TIGR00234"/>
    </source>
</evidence>
<dbReference type="EC" id="6.1.1.1" evidence="1 8"/>
<protein>
    <recommendedName>
        <fullName evidence="1 8">Tyrosine--tRNA ligase</fullName>
        <ecNumber evidence="1 8">6.1.1.1</ecNumber>
    </recommendedName>
</protein>
<dbReference type="InterPro" id="IPR002305">
    <property type="entry name" value="aa-tRNA-synth_Ic"/>
</dbReference>
<proteinExistence type="inferred from homology"/>
<comment type="catalytic activity">
    <reaction evidence="7">
        <text>tRNA(Tyr) + L-tyrosine + ATP = L-tyrosyl-tRNA(Tyr) + AMP + diphosphate + H(+)</text>
        <dbReference type="Rhea" id="RHEA:10220"/>
        <dbReference type="Rhea" id="RHEA-COMP:9706"/>
        <dbReference type="Rhea" id="RHEA-COMP:9707"/>
        <dbReference type="ChEBI" id="CHEBI:15378"/>
        <dbReference type="ChEBI" id="CHEBI:30616"/>
        <dbReference type="ChEBI" id="CHEBI:33019"/>
        <dbReference type="ChEBI" id="CHEBI:58315"/>
        <dbReference type="ChEBI" id="CHEBI:78442"/>
        <dbReference type="ChEBI" id="CHEBI:78536"/>
        <dbReference type="ChEBI" id="CHEBI:456215"/>
        <dbReference type="EC" id="6.1.1.1"/>
    </reaction>
</comment>
<dbReference type="PANTHER" id="PTHR46264">
    <property type="entry name" value="TYROSINE-TRNA LIGASE"/>
    <property type="match status" value="1"/>
</dbReference>
<evidence type="ECO:0000313" key="10">
    <source>
        <dbReference type="EMBL" id="KXA91012.1"/>
    </source>
</evidence>
<dbReference type="SUPFAM" id="SSF52374">
    <property type="entry name" value="Nucleotidylyl transferase"/>
    <property type="match status" value="1"/>
</dbReference>
<keyword evidence="4 9" id="KW-0067">ATP-binding</keyword>
<dbReference type="EMBL" id="LHXJ01000025">
    <property type="protein sequence ID" value="KXA91012.1"/>
    <property type="molecule type" value="Genomic_DNA"/>
</dbReference>
<accession>A0A133U9Z5</accession>
<evidence type="ECO:0000313" key="11">
    <source>
        <dbReference type="Proteomes" id="UP000070163"/>
    </source>
</evidence>
<dbReference type="PRINTS" id="PR01040">
    <property type="entry name" value="TRNASYNTHTYR"/>
</dbReference>
<dbReference type="InterPro" id="IPR023617">
    <property type="entry name" value="Tyr-tRNA-ligase_arc/euk-type"/>
</dbReference>
<evidence type="ECO:0000256" key="7">
    <source>
        <dbReference type="ARBA" id="ARBA00048248"/>
    </source>
</evidence>
<comment type="caution">
    <text evidence="10">The sequence shown here is derived from an EMBL/GenBank/DDBJ whole genome shotgun (WGS) entry which is preliminary data.</text>
</comment>
<name>A0A133U9Z5_9EURY</name>
<dbReference type="GO" id="GO:0005524">
    <property type="term" value="F:ATP binding"/>
    <property type="evidence" value="ECO:0007669"/>
    <property type="project" value="UniProtKB-KW"/>
</dbReference>
<organism evidence="10 11">
    <name type="scientific">candidate division MSBL1 archaeon SCGC-AAA259A05</name>
    <dbReference type="NCBI Taxonomy" id="1698259"/>
    <lineage>
        <taxon>Archaea</taxon>
        <taxon>Methanobacteriati</taxon>
        <taxon>Methanobacteriota</taxon>
        <taxon>candidate division MSBL1</taxon>
    </lineage>
</organism>
<dbReference type="Pfam" id="PF00579">
    <property type="entry name" value="tRNA-synt_1b"/>
    <property type="match status" value="1"/>
</dbReference>
<dbReference type="InterPro" id="IPR002307">
    <property type="entry name" value="Tyr-tRNA-ligase"/>
</dbReference>
<dbReference type="PATRIC" id="fig|1698259.3.peg.688"/>
<dbReference type="Gene3D" id="1.10.240.10">
    <property type="entry name" value="Tyrosyl-Transfer RNA Synthetase"/>
    <property type="match status" value="1"/>
</dbReference>
<evidence type="ECO:0000256" key="6">
    <source>
        <dbReference type="ARBA" id="ARBA00023146"/>
    </source>
</evidence>
<keyword evidence="5 9" id="KW-0648">Protein biosynthesis</keyword>
<dbReference type="GO" id="GO:0006437">
    <property type="term" value="P:tyrosyl-tRNA aminoacylation"/>
    <property type="evidence" value="ECO:0007669"/>
    <property type="project" value="UniProtKB-UniRule"/>
</dbReference>
<keyword evidence="6 9" id="KW-0030">Aminoacyl-tRNA synthetase</keyword>
<keyword evidence="2 9" id="KW-0436">Ligase</keyword>
<dbReference type="InterPro" id="IPR050489">
    <property type="entry name" value="Tyr-tRNA_synthase"/>
</dbReference>
<evidence type="ECO:0000256" key="3">
    <source>
        <dbReference type="ARBA" id="ARBA00022741"/>
    </source>
</evidence>
<sequence>MELEERKELVLRSTEEVVTEEELEELLEERDKPVAYMGDAPTGRMHTGHFITHRKIADFLRAGFEFKVLLADLHAHLDDLKTPFELLKARSEYYEECIKGMMEVTGVDWRDLEFIEGREYQLDRDYILEVLRMAADTTSARCQRAASEVVRYGDHPRLGGYIYPLMQTEDIVALDADVAYGGLDQRGIYMLSRELLPKFGHEKPICVFAPLLTGLTGGKMSASVKGSKINLVDPPKKIKEKIMEAYCPAGEKRDNGILEHLKWLIFPILNSRGEELVVRRPEKYGGDLAYEDYDELEEDFLSEELHPEDLKKASGGKLAEILEPIRERFEGKEELIKEAYPDEEG</sequence>
<evidence type="ECO:0000256" key="4">
    <source>
        <dbReference type="ARBA" id="ARBA00022840"/>
    </source>
</evidence>
<evidence type="ECO:0000256" key="5">
    <source>
        <dbReference type="ARBA" id="ARBA00022917"/>
    </source>
</evidence>
<dbReference type="NCBIfam" id="NF006330">
    <property type="entry name" value="PRK08560.1"/>
    <property type="match status" value="1"/>
</dbReference>
<dbReference type="Proteomes" id="UP000070163">
    <property type="component" value="Unassembled WGS sequence"/>
</dbReference>
<dbReference type="Gene3D" id="3.40.50.620">
    <property type="entry name" value="HUPs"/>
    <property type="match status" value="1"/>
</dbReference>
<dbReference type="AlphaFoldDB" id="A0A133U9Z5"/>
<dbReference type="NCBIfam" id="TIGR00234">
    <property type="entry name" value="tyrS"/>
    <property type="match status" value="1"/>
</dbReference>
<dbReference type="GO" id="GO:0004831">
    <property type="term" value="F:tyrosine-tRNA ligase activity"/>
    <property type="evidence" value="ECO:0007669"/>
    <property type="project" value="UniProtKB-UniRule"/>
</dbReference>
<dbReference type="PANTHER" id="PTHR46264:SF4">
    <property type="entry name" value="TYROSINE--TRNA LIGASE, CYTOPLASMIC"/>
    <property type="match status" value="1"/>
</dbReference>
<dbReference type="GO" id="GO:0005737">
    <property type="term" value="C:cytoplasm"/>
    <property type="evidence" value="ECO:0007669"/>
    <property type="project" value="UniProtKB-UniRule"/>
</dbReference>
<keyword evidence="11" id="KW-1185">Reference proteome</keyword>
<dbReference type="InterPro" id="IPR014729">
    <property type="entry name" value="Rossmann-like_a/b/a_fold"/>
</dbReference>
<gene>
    <name evidence="10" type="ORF">AKJ57_02750</name>
</gene>
<evidence type="ECO:0000256" key="9">
    <source>
        <dbReference type="RuleBase" id="RU363036"/>
    </source>
</evidence>